<dbReference type="GeneID" id="54574366"/>
<dbReference type="Pfam" id="PF00651">
    <property type="entry name" value="BTB"/>
    <property type="match status" value="1"/>
</dbReference>
<name>A0A6A6INC1_9PLEO</name>
<dbReference type="SUPFAM" id="SSF54695">
    <property type="entry name" value="POZ domain"/>
    <property type="match status" value="1"/>
</dbReference>
<evidence type="ECO:0000259" key="2">
    <source>
        <dbReference type="PROSITE" id="PS50097"/>
    </source>
</evidence>
<dbReference type="PANTHER" id="PTHR47843">
    <property type="entry name" value="BTB DOMAIN-CONTAINING PROTEIN-RELATED"/>
    <property type="match status" value="1"/>
</dbReference>
<organism evidence="3 4">
    <name type="scientific">Trematosphaeria pertusa</name>
    <dbReference type="NCBI Taxonomy" id="390896"/>
    <lineage>
        <taxon>Eukaryota</taxon>
        <taxon>Fungi</taxon>
        <taxon>Dikarya</taxon>
        <taxon>Ascomycota</taxon>
        <taxon>Pezizomycotina</taxon>
        <taxon>Dothideomycetes</taxon>
        <taxon>Pleosporomycetidae</taxon>
        <taxon>Pleosporales</taxon>
        <taxon>Massarineae</taxon>
        <taxon>Trematosphaeriaceae</taxon>
        <taxon>Trematosphaeria</taxon>
    </lineage>
</organism>
<evidence type="ECO:0000313" key="4">
    <source>
        <dbReference type="Proteomes" id="UP000800094"/>
    </source>
</evidence>
<keyword evidence="4" id="KW-1185">Reference proteome</keyword>
<dbReference type="SMART" id="SM00225">
    <property type="entry name" value="BTB"/>
    <property type="match status" value="1"/>
</dbReference>
<dbReference type="InterPro" id="IPR000210">
    <property type="entry name" value="BTB/POZ_dom"/>
</dbReference>
<gene>
    <name evidence="3" type="ORF">BU26DRAFT_242478</name>
</gene>
<sequence>MATSPAPSMSEPAPPSGVSGAHFGKQLGLKQYCNSPTMSDIIIRFGSSGERMFYGHKVVLCARSYWFQAALNGRFIESVSTEIQLHDDNDDALQYVLEAAYLPPLPEGWDPDQKHATPANDAQPEDISSANKLALFWLRCLRVADKYDFADMQARLQEYAGHELDDYTTLAACHTACTPGFLEVVREIYDLPPTLASKVRIQFFDCVMCTRSLWSSTAVMLRCVAKQHAEFAQELLDHMLRDEEKQEDKLAQ</sequence>
<dbReference type="CDD" id="cd18186">
    <property type="entry name" value="BTB_POZ_ZBTB_KLHL-like"/>
    <property type="match status" value="1"/>
</dbReference>
<dbReference type="AlphaFoldDB" id="A0A6A6INC1"/>
<accession>A0A6A6INC1</accession>
<proteinExistence type="predicted"/>
<dbReference type="Gene3D" id="3.30.710.10">
    <property type="entry name" value="Potassium Channel Kv1.1, Chain A"/>
    <property type="match status" value="1"/>
</dbReference>
<evidence type="ECO:0000256" key="1">
    <source>
        <dbReference type="SAM" id="MobiDB-lite"/>
    </source>
</evidence>
<dbReference type="RefSeq" id="XP_033686741.1">
    <property type="nucleotide sequence ID" value="XM_033821036.1"/>
</dbReference>
<dbReference type="PROSITE" id="PS50097">
    <property type="entry name" value="BTB"/>
    <property type="match status" value="1"/>
</dbReference>
<dbReference type="InterPro" id="IPR011333">
    <property type="entry name" value="SKP1/BTB/POZ_sf"/>
</dbReference>
<feature type="domain" description="BTB" evidence="2">
    <location>
        <begin position="39"/>
        <end position="101"/>
    </location>
</feature>
<dbReference type="Proteomes" id="UP000800094">
    <property type="component" value="Unassembled WGS sequence"/>
</dbReference>
<protein>
    <recommendedName>
        <fullName evidence="2">BTB domain-containing protein</fullName>
    </recommendedName>
</protein>
<evidence type="ECO:0000313" key="3">
    <source>
        <dbReference type="EMBL" id="KAF2251737.1"/>
    </source>
</evidence>
<dbReference type="EMBL" id="ML987192">
    <property type="protein sequence ID" value="KAF2251737.1"/>
    <property type="molecule type" value="Genomic_DNA"/>
</dbReference>
<feature type="region of interest" description="Disordered" evidence="1">
    <location>
        <begin position="1"/>
        <end position="20"/>
    </location>
</feature>
<dbReference type="OrthoDB" id="6359816at2759"/>
<feature type="compositionally biased region" description="Low complexity" evidence="1">
    <location>
        <begin position="1"/>
        <end position="11"/>
    </location>
</feature>
<reference evidence="3" key="1">
    <citation type="journal article" date="2020" name="Stud. Mycol.">
        <title>101 Dothideomycetes genomes: a test case for predicting lifestyles and emergence of pathogens.</title>
        <authorList>
            <person name="Haridas S."/>
            <person name="Albert R."/>
            <person name="Binder M."/>
            <person name="Bloem J."/>
            <person name="Labutti K."/>
            <person name="Salamov A."/>
            <person name="Andreopoulos B."/>
            <person name="Baker S."/>
            <person name="Barry K."/>
            <person name="Bills G."/>
            <person name="Bluhm B."/>
            <person name="Cannon C."/>
            <person name="Castanera R."/>
            <person name="Culley D."/>
            <person name="Daum C."/>
            <person name="Ezra D."/>
            <person name="Gonzalez J."/>
            <person name="Henrissat B."/>
            <person name="Kuo A."/>
            <person name="Liang C."/>
            <person name="Lipzen A."/>
            <person name="Lutzoni F."/>
            <person name="Magnuson J."/>
            <person name="Mondo S."/>
            <person name="Nolan M."/>
            <person name="Ohm R."/>
            <person name="Pangilinan J."/>
            <person name="Park H.-J."/>
            <person name="Ramirez L."/>
            <person name="Alfaro M."/>
            <person name="Sun H."/>
            <person name="Tritt A."/>
            <person name="Yoshinaga Y."/>
            <person name="Zwiers L.-H."/>
            <person name="Turgeon B."/>
            <person name="Goodwin S."/>
            <person name="Spatafora J."/>
            <person name="Crous P."/>
            <person name="Grigoriev I."/>
        </authorList>
    </citation>
    <scope>NUCLEOTIDE SEQUENCE</scope>
    <source>
        <strain evidence="3">CBS 122368</strain>
    </source>
</reference>